<keyword evidence="4" id="KW-1185">Reference proteome</keyword>
<gene>
    <name evidence="3" type="ORF">GOP47_0015027</name>
</gene>
<dbReference type="SUPFAM" id="SSF48452">
    <property type="entry name" value="TPR-like"/>
    <property type="match status" value="1"/>
</dbReference>
<dbReference type="AlphaFoldDB" id="A0A9D4UML6"/>
<dbReference type="Pfam" id="PF13041">
    <property type="entry name" value="PPR_2"/>
    <property type="match status" value="2"/>
</dbReference>
<dbReference type="InterPro" id="IPR011990">
    <property type="entry name" value="TPR-like_helical_dom_sf"/>
</dbReference>
<organism evidence="3 4">
    <name type="scientific">Adiantum capillus-veneris</name>
    <name type="common">Maidenhair fern</name>
    <dbReference type="NCBI Taxonomy" id="13818"/>
    <lineage>
        <taxon>Eukaryota</taxon>
        <taxon>Viridiplantae</taxon>
        <taxon>Streptophyta</taxon>
        <taxon>Embryophyta</taxon>
        <taxon>Tracheophyta</taxon>
        <taxon>Polypodiopsida</taxon>
        <taxon>Polypodiidae</taxon>
        <taxon>Polypodiales</taxon>
        <taxon>Pteridineae</taxon>
        <taxon>Pteridaceae</taxon>
        <taxon>Vittarioideae</taxon>
        <taxon>Adiantum</taxon>
    </lineage>
</organism>
<evidence type="ECO:0000313" key="4">
    <source>
        <dbReference type="Proteomes" id="UP000886520"/>
    </source>
</evidence>
<dbReference type="FunFam" id="1.25.40.10:FF:000158">
    <property type="entry name" value="pentatricopeptide repeat-containing protein At2g33680"/>
    <property type="match status" value="1"/>
</dbReference>
<dbReference type="GO" id="GO:0048731">
    <property type="term" value="P:system development"/>
    <property type="evidence" value="ECO:0007669"/>
    <property type="project" value="UniProtKB-ARBA"/>
</dbReference>
<dbReference type="PANTHER" id="PTHR47928:SF190">
    <property type="entry name" value="PENTACOTRIPEPTIDE-REPEAT REGION OF PRORP DOMAIN-CONTAINING PROTEIN"/>
    <property type="match status" value="1"/>
</dbReference>
<proteinExistence type="predicted"/>
<dbReference type="InterPro" id="IPR050421">
    <property type="entry name" value="PPR"/>
</dbReference>
<evidence type="ECO:0008006" key="5">
    <source>
        <dbReference type="Google" id="ProtNLM"/>
    </source>
</evidence>
<name>A0A9D4UML6_ADICA</name>
<feature type="repeat" description="PPR" evidence="2">
    <location>
        <begin position="132"/>
        <end position="166"/>
    </location>
</feature>
<dbReference type="EMBL" id="JABFUD020000014">
    <property type="protein sequence ID" value="KAI5070684.1"/>
    <property type="molecule type" value="Genomic_DNA"/>
</dbReference>
<protein>
    <recommendedName>
        <fullName evidence="5">Pentatricopeptide repeat-containing protein</fullName>
    </recommendedName>
</protein>
<dbReference type="Proteomes" id="UP000886520">
    <property type="component" value="Chromosome 14"/>
</dbReference>
<dbReference type="PROSITE" id="PS51375">
    <property type="entry name" value="PPR"/>
    <property type="match status" value="5"/>
</dbReference>
<reference evidence="3" key="1">
    <citation type="submission" date="2021-01" db="EMBL/GenBank/DDBJ databases">
        <title>Adiantum capillus-veneris genome.</title>
        <authorList>
            <person name="Fang Y."/>
            <person name="Liao Q."/>
        </authorList>
    </citation>
    <scope>NUCLEOTIDE SEQUENCE</scope>
    <source>
        <strain evidence="3">H3</strain>
        <tissue evidence="3">Leaf</tissue>
    </source>
</reference>
<feature type="repeat" description="PPR" evidence="2">
    <location>
        <begin position="634"/>
        <end position="668"/>
    </location>
</feature>
<feature type="repeat" description="PPR" evidence="2">
    <location>
        <begin position="533"/>
        <end position="567"/>
    </location>
</feature>
<dbReference type="Gene3D" id="1.25.40.10">
    <property type="entry name" value="Tetratricopeptide repeat domain"/>
    <property type="match status" value="6"/>
</dbReference>
<accession>A0A9D4UML6</accession>
<dbReference type="Pfam" id="PF01535">
    <property type="entry name" value="PPR"/>
    <property type="match status" value="6"/>
</dbReference>
<evidence type="ECO:0000313" key="3">
    <source>
        <dbReference type="EMBL" id="KAI5070684.1"/>
    </source>
</evidence>
<comment type="caution">
    <text evidence="3">The sequence shown here is derived from an EMBL/GenBank/DDBJ whole genome shotgun (WGS) entry which is preliminary data.</text>
</comment>
<keyword evidence="1" id="KW-0677">Repeat</keyword>
<dbReference type="PANTHER" id="PTHR47928">
    <property type="entry name" value="REPEAT-CONTAINING PROTEIN, PUTATIVE-RELATED"/>
    <property type="match status" value="1"/>
</dbReference>
<sequence>MGVGVKSHAATAFLQHDPPSGFGHGFFSFLKEILDTSHAEQYHLGGHHSPPFQNFGSLPASDPPVLAEGYESLLQKSANEKAAPLGRRIHAAMVENCQDCDKLLCNLTLRMYGKCGSLLDALACFSSMGVRNVFSWAILIDLLVDYSHIHDAIFAFQRMLSEGILPDMALFVSILSACSSQEKYCIGRRMHASIIAAHFLHDIIVGTALISMYCRCKCLDQALMIHSAMPMRNVVSWNAMIAARVEHDLTLLVSDLIGQMQMEGVFPDEATHVCVLNACAAKGAIVEGKQAHISCLDSGLAYDLIVGTALINMYGKCGELELARMVFELLAIQDVVSWSAMISAAVQCRHSQVAIKLFCQMKLEGVIPNLTTASSILDCCVILEEGKRLHAYVVGYSFHSDTALENSLLKMYRKCGDFFSAHRLFDRMVQRNVVSWTEIVKISLEEEGGKGALTHFQQMLLECVFPDHIMLVSILDACAIQKGLSQGKQLYSCIISMALDTNSAISNALVNLFISCDLLKKAKEVVLKSSKHNLVAWSCLISACSKHKSAEEVLHLLSQMEVEGVMPDRVCVISALEVCACHAALAEGKKMHYQAIDMGLDRELVVGTALVTMYGKCGSLEDAQMTFDRMLEHNAVTWNVMIGAHSHHGHVKESLRLYEEMQRQGFTPDQTTYHSILSACRYAGLLDEGCQAFFTILQGHDFKVTVEHFNSLVDLFTRAGLLDEGECMIRSMPLNPDGTTWMTLLGACEKHLDVDRGTNAAEHALKLDPLHAPLYPLISNIYAAARRWDNVAIV</sequence>
<dbReference type="OrthoDB" id="185373at2759"/>
<dbReference type="NCBIfam" id="TIGR00756">
    <property type="entry name" value="PPR"/>
    <property type="match status" value="4"/>
</dbReference>
<feature type="repeat" description="PPR" evidence="2">
    <location>
        <begin position="334"/>
        <end position="368"/>
    </location>
</feature>
<evidence type="ECO:0000256" key="2">
    <source>
        <dbReference type="PROSITE-ProRule" id="PRU00708"/>
    </source>
</evidence>
<evidence type="ECO:0000256" key="1">
    <source>
        <dbReference type="ARBA" id="ARBA00022737"/>
    </source>
</evidence>
<dbReference type="InterPro" id="IPR002885">
    <property type="entry name" value="PPR_rpt"/>
</dbReference>
<feature type="repeat" description="PPR" evidence="2">
    <location>
        <begin position="401"/>
        <end position="435"/>
    </location>
</feature>